<keyword evidence="6 11" id="KW-0816">Tricarboxylic acid cycle</keyword>
<name>A0A445ER73_ARAHY</name>
<evidence type="ECO:0000259" key="13">
    <source>
        <dbReference type="Pfam" id="PF20656"/>
    </source>
</evidence>
<feature type="active site" description="Proton acceptor" evidence="10">
    <location>
        <position position="384"/>
    </location>
</feature>
<evidence type="ECO:0000256" key="11">
    <source>
        <dbReference type="RuleBase" id="RU000555"/>
    </source>
</evidence>
<organism evidence="16 17">
    <name type="scientific">Arachis hypogaea</name>
    <name type="common">Peanut</name>
    <dbReference type="NCBI Taxonomy" id="3818"/>
    <lineage>
        <taxon>Eukaryota</taxon>
        <taxon>Viridiplantae</taxon>
        <taxon>Streptophyta</taxon>
        <taxon>Embryophyta</taxon>
        <taxon>Tracheophyta</taxon>
        <taxon>Spermatophyta</taxon>
        <taxon>Magnoliopsida</taxon>
        <taxon>eudicotyledons</taxon>
        <taxon>Gunneridae</taxon>
        <taxon>Pentapetalae</taxon>
        <taxon>rosids</taxon>
        <taxon>fabids</taxon>
        <taxon>Fabales</taxon>
        <taxon>Fabaceae</taxon>
        <taxon>Papilionoideae</taxon>
        <taxon>50 kb inversion clade</taxon>
        <taxon>dalbergioids sensu lato</taxon>
        <taxon>Dalbergieae</taxon>
        <taxon>Pterocarpus clade</taxon>
        <taxon>Arachis</taxon>
    </lineage>
</organism>
<dbReference type="NCBIfam" id="TIGR01344">
    <property type="entry name" value="malate_syn_A"/>
    <property type="match status" value="1"/>
</dbReference>
<comment type="similarity">
    <text evidence="3 11">Belongs to the malate synthase family.</text>
</comment>
<feature type="domain" description="Malate synthase N-terminal" evidence="13">
    <location>
        <begin position="227"/>
        <end position="288"/>
    </location>
</feature>
<comment type="subcellular location">
    <subcellularLocation>
        <location evidence="1">Glyoxysome</location>
    </subcellularLocation>
</comment>
<evidence type="ECO:0000256" key="8">
    <source>
        <dbReference type="ARBA" id="ARBA00023140"/>
    </source>
</evidence>
<dbReference type="InterPro" id="IPR044856">
    <property type="entry name" value="Malate_synth_C_sf"/>
</dbReference>
<dbReference type="AlphaFoldDB" id="A0A445ER73"/>
<evidence type="ECO:0000256" key="2">
    <source>
        <dbReference type="ARBA" id="ARBA00004757"/>
    </source>
</evidence>
<feature type="domain" description="Malate synthase TIM barrel" evidence="12">
    <location>
        <begin position="380"/>
        <end position="631"/>
    </location>
</feature>
<keyword evidence="17" id="KW-1185">Reference proteome</keyword>
<feature type="domain" description="Malate synthase C-terminal" evidence="14">
    <location>
        <begin position="636"/>
        <end position="757"/>
    </location>
</feature>
<evidence type="ECO:0000256" key="7">
    <source>
        <dbReference type="ARBA" id="ARBA00022679"/>
    </source>
</evidence>
<dbReference type="Proteomes" id="UP000289738">
    <property type="component" value="Chromosome A01"/>
</dbReference>
<evidence type="ECO:0000256" key="6">
    <source>
        <dbReference type="ARBA" id="ARBA00022532"/>
    </source>
</evidence>
<reference evidence="16 17" key="1">
    <citation type="submission" date="2019-01" db="EMBL/GenBank/DDBJ databases">
        <title>Sequencing of cultivated peanut Arachis hypogaea provides insights into genome evolution and oil improvement.</title>
        <authorList>
            <person name="Chen X."/>
        </authorList>
    </citation>
    <scope>NUCLEOTIDE SEQUENCE [LARGE SCALE GENOMIC DNA]</scope>
    <source>
        <strain evidence="17">cv. Fuhuasheng</strain>
        <tissue evidence="16">Leaves</tissue>
    </source>
</reference>
<dbReference type="Pfam" id="PF20656">
    <property type="entry name" value="MS_N"/>
    <property type="match status" value="1"/>
</dbReference>
<dbReference type="FunFam" id="3.20.20.360:FF:000001">
    <property type="entry name" value="Malate synthase"/>
    <property type="match status" value="1"/>
</dbReference>
<feature type="domain" description="Myosin-1-3 N-terminal SH3" evidence="15">
    <location>
        <begin position="165"/>
        <end position="197"/>
    </location>
</feature>
<dbReference type="FunFam" id="1.20.1220.12:FF:000001">
    <property type="entry name" value="Malate synthase"/>
    <property type="match status" value="1"/>
</dbReference>
<dbReference type="InterPro" id="IPR011076">
    <property type="entry name" value="Malate_synth_sf"/>
</dbReference>
<keyword evidence="4 11" id="KW-0329">Glyoxylate bypass</keyword>
<gene>
    <name evidence="16" type="ORF">Ahy_A01g002422</name>
</gene>
<evidence type="ECO:0000256" key="9">
    <source>
        <dbReference type="ARBA" id="ARBA00047918"/>
    </source>
</evidence>
<dbReference type="GO" id="GO:0006097">
    <property type="term" value="P:glyoxylate cycle"/>
    <property type="evidence" value="ECO:0007669"/>
    <property type="project" value="UniProtKB-UniPathway"/>
</dbReference>
<dbReference type="EC" id="2.3.3.9" evidence="11"/>
<dbReference type="PANTHER" id="PTHR42902">
    <property type="entry name" value="MALATE SYNTHASE"/>
    <property type="match status" value="1"/>
</dbReference>
<feature type="active site" description="Proton donor" evidence="10">
    <location>
        <position position="670"/>
    </location>
</feature>
<dbReference type="GO" id="GO:0004474">
    <property type="term" value="F:malate synthase activity"/>
    <property type="evidence" value="ECO:0007669"/>
    <property type="project" value="UniProtKB-EC"/>
</dbReference>
<dbReference type="PANTHER" id="PTHR42902:SF1">
    <property type="entry name" value="MALATE SYNTHASE 1-RELATED"/>
    <property type="match status" value="1"/>
</dbReference>
<keyword evidence="7 11" id="KW-0808">Transferase</keyword>
<keyword evidence="8" id="KW-0576">Peroxisome</keyword>
<evidence type="ECO:0000256" key="3">
    <source>
        <dbReference type="ARBA" id="ARBA00006394"/>
    </source>
</evidence>
<dbReference type="CDD" id="cd00727">
    <property type="entry name" value="malate_synt_A"/>
    <property type="match status" value="1"/>
</dbReference>
<evidence type="ECO:0000313" key="16">
    <source>
        <dbReference type="EMBL" id="RYR77803.1"/>
    </source>
</evidence>
<dbReference type="Pfam" id="PF20659">
    <property type="entry name" value="MS_C"/>
    <property type="match status" value="1"/>
</dbReference>
<accession>A0A445ER73</accession>
<evidence type="ECO:0000313" key="17">
    <source>
        <dbReference type="Proteomes" id="UP000289738"/>
    </source>
</evidence>
<keyword evidence="5" id="KW-0330">Glyoxysome</keyword>
<dbReference type="EMBL" id="SDMP01000001">
    <property type="protein sequence ID" value="RYR77803.1"/>
    <property type="molecule type" value="Genomic_DNA"/>
</dbReference>
<comment type="catalytic activity">
    <reaction evidence="9 11">
        <text>glyoxylate + acetyl-CoA + H2O = (S)-malate + CoA + H(+)</text>
        <dbReference type="Rhea" id="RHEA:18181"/>
        <dbReference type="ChEBI" id="CHEBI:15377"/>
        <dbReference type="ChEBI" id="CHEBI:15378"/>
        <dbReference type="ChEBI" id="CHEBI:15589"/>
        <dbReference type="ChEBI" id="CHEBI:36655"/>
        <dbReference type="ChEBI" id="CHEBI:57287"/>
        <dbReference type="ChEBI" id="CHEBI:57288"/>
        <dbReference type="EC" id="2.3.3.9"/>
    </reaction>
</comment>
<dbReference type="STRING" id="3818.A0A445ER73"/>
<evidence type="ECO:0000256" key="4">
    <source>
        <dbReference type="ARBA" id="ARBA00022435"/>
    </source>
</evidence>
<dbReference type="Pfam" id="PF01274">
    <property type="entry name" value="MS_TIM-barrel"/>
    <property type="match status" value="1"/>
</dbReference>
<evidence type="ECO:0000259" key="12">
    <source>
        <dbReference type="Pfam" id="PF01274"/>
    </source>
</evidence>
<evidence type="ECO:0000259" key="14">
    <source>
        <dbReference type="Pfam" id="PF20659"/>
    </source>
</evidence>
<dbReference type="InterPro" id="IPR046363">
    <property type="entry name" value="MS_N_TIM-barrel_dom"/>
</dbReference>
<evidence type="ECO:0000256" key="5">
    <source>
        <dbReference type="ARBA" id="ARBA00022453"/>
    </source>
</evidence>
<dbReference type="SUPFAM" id="SSF51645">
    <property type="entry name" value="Malate synthase G"/>
    <property type="match status" value="1"/>
</dbReference>
<dbReference type="PROSITE" id="PS00510">
    <property type="entry name" value="MALATE_SYNTHASE"/>
    <property type="match status" value="1"/>
</dbReference>
<dbReference type="UniPathway" id="UPA00703">
    <property type="reaction ID" value="UER00720"/>
</dbReference>
<comment type="caution">
    <text evidence="16">The sequence shown here is derived from an EMBL/GenBank/DDBJ whole genome shotgun (WGS) entry which is preliminary data.</text>
</comment>
<comment type="pathway">
    <text evidence="2 11">Carbohydrate metabolism; glyoxylate cycle; (S)-malate from isocitrate: step 2/2.</text>
</comment>
<dbReference type="Pfam" id="PF25369">
    <property type="entry name" value="SH3_VIII-1_N"/>
    <property type="match status" value="1"/>
</dbReference>
<sequence length="769" mass="85972">MATLSSLTPFLLVSSLHNAKQQSRVQILSTSSKPLAHVRPATATVPTSSFEGNGATFVQPPPFELRKSKPPSPVSPLASVVQSLPADGSSIPHDHVGHLPRIKNHSCIVAWFVIPIFPVFSVRGLEQLAVGSPLAVALPIVVVSSVSIRVSVEGLESSLFWNVYVQYWLQLSNRNWELVKIITSSGTESVVSLPDRKTKAGPILVAINPFKKVSLYGNDYIEAYKQGVDNRGRYDEEFAKILTKDALKFVAELQREFRSHIRYALECRKEAKRRYNEGALPGFDPATRYIREGEWVCAPVPPAVADRKVEITGPVERKMVINALNSGAKVFMADFEDALSPSWENLMRGQVNLKDAVAGTITFNDKARNKVYKLNDQTAKLFVRPRGWHLPEAHIFIDGEPATGCLVDFGLYFYHNHAPFRQTQGAGFGPFFYLPKMEHSREAKIWNNVFERAEKMAGIERGSIRATVLIETLPAVFQMNEILYELRDHSVGLNCGRWDYIFSYVKTFQAHPDRLLPDRVLVGMTQHFMKSYSDLLIRTCHRRGVHAMGGMAAQIPIRDDPAANEAALELVRKDKLREVKAGHDGTWAAHPGLIPACVEVFNNNMGNAPNQIKDAKRDDAASITEEDLLQIPRGVRTMDGLRLNTRVGIQYVAAWLTGSGSVPLYNLMEDAATAEISRVQNWQWIKYGVELDGDGLGVRVSKELFSRVVEEEMARIESEVGKDKFKKGMYKEACKIFKRQCTAPTLDDFLTLDAYNYIVIQHPKGPAKL</sequence>
<dbReference type="InterPro" id="IPR006252">
    <property type="entry name" value="Malate_synthA"/>
</dbReference>
<dbReference type="InterPro" id="IPR001465">
    <property type="entry name" value="Malate_synthase_TIM"/>
</dbReference>
<dbReference type="InterPro" id="IPR019830">
    <property type="entry name" value="Malate_synthase_CS"/>
</dbReference>
<dbReference type="Gene3D" id="1.20.1220.12">
    <property type="entry name" value="Malate synthase, domain III"/>
    <property type="match status" value="1"/>
</dbReference>
<evidence type="ECO:0000259" key="15">
    <source>
        <dbReference type="Pfam" id="PF25369"/>
    </source>
</evidence>
<dbReference type="InterPro" id="IPR048355">
    <property type="entry name" value="MS_C"/>
</dbReference>
<protein>
    <recommendedName>
        <fullName evidence="11">Malate synthase</fullName>
        <ecNumber evidence="11">2.3.3.9</ecNumber>
    </recommendedName>
</protein>
<dbReference type="GO" id="GO:0009514">
    <property type="term" value="C:glyoxysome"/>
    <property type="evidence" value="ECO:0007669"/>
    <property type="project" value="UniProtKB-SubCell"/>
</dbReference>
<evidence type="ECO:0000256" key="10">
    <source>
        <dbReference type="PIRSR" id="PIRSR601465-50"/>
    </source>
</evidence>
<evidence type="ECO:0000256" key="1">
    <source>
        <dbReference type="ARBA" id="ARBA00004130"/>
    </source>
</evidence>
<dbReference type="GO" id="GO:0006099">
    <property type="term" value="P:tricarboxylic acid cycle"/>
    <property type="evidence" value="ECO:0007669"/>
    <property type="project" value="UniProtKB-KW"/>
</dbReference>
<dbReference type="Gene3D" id="3.20.20.360">
    <property type="entry name" value="Malate synthase, domain 3"/>
    <property type="match status" value="1"/>
</dbReference>
<dbReference type="InterPro" id="IPR057535">
    <property type="entry name" value="MYO1-3_N_SH3"/>
</dbReference>
<dbReference type="InterPro" id="IPR048356">
    <property type="entry name" value="MS_N"/>
</dbReference>
<proteinExistence type="inferred from homology"/>